<comment type="similarity">
    <text evidence="1">Belongs to the WXG100 family.</text>
</comment>
<proteinExistence type="inferred from homology"/>
<dbReference type="InterPro" id="IPR010310">
    <property type="entry name" value="T7SS_ESAT-6-like"/>
</dbReference>
<dbReference type="Gene3D" id="1.10.287.1060">
    <property type="entry name" value="ESAT-6-like"/>
    <property type="match status" value="1"/>
</dbReference>
<evidence type="ECO:0000313" key="2">
    <source>
        <dbReference type="EMBL" id="TXK04453.1"/>
    </source>
</evidence>
<dbReference type="SUPFAM" id="SSF140453">
    <property type="entry name" value="EsxAB dimer-like"/>
    <property type="match status" value="1"/>
</dbReference>
<dbReference type="AlphaFoldDB" id="A0A5C8HPS6"/>
<dbReference type="EMBL" id="VRSW01000002">
    <property type="protein sequence ID" value="TXK04453.1"/>
    <property type="molecule type" value="Genomic_DNA"/>
</dbReference>
<name>A0A5C8HPS6_9MICO</name>
<protein>
    <recommendedName>
        <fullName evidence="1">ESAT-6-like protein</fullName>
    </recommendedName>
</protein>
<comment type="caution">
    <text evidence="2">The sequence shown here is derived from an EMBL/GenBank/DDBJ whole genome shotgun (WGS) entry which is preliminary data.</text>
</comment>
<dbReference type="Pfam" id="PF06013">
    <property type="entry name" value="WXG100"/>
    <property type="match status" value="1"/>
</dbReference>
<gene>
    <name evidence="2" type="ORF">FVP60_07060</name>
</gene>
<dbReference type="InterPro" id="IPR036689">
    <property type="entry name" value="ESAT-6-like_sf"/>
</dbReference>
<organism evidence="2 3">
    <name type="scientific">Microbacterium mitrae</name>
    <dbReference type="NCBI Taxonomy" id="664640"/>
    <lineage>
        <taxon>Bacteria</taxon>
        <taxon>Bacillati</taxon>
        <taxon>Actinomycetota</taxon>
        <taxon>Actinomycetes</taxon>
        <taxon>Micrococcales</taxon>
        <taxon>Microbacteriaceae</taxon>
        <taxon>Microbacterium</taxon>
    </lineage>
</organism>
<dbReference type="NCBIfam" id="TIGR03930">
    <property type="entry name" value="WXG100_ESAT6"/>
    <property type="match status" value="1"/>
</dbReference>
<accession>A0A5C8HPS6</accession>
<keyword evidence="3" id="KW-1185">Reference proteome</keyword>
<dbReference type="OrthoDB" id="4231069at2"/>
<sequence>MAVFSVDSEAVISATATARATAERVRTDVASLVANLQALQGSWSGAASIAFQEILEMWRATQREVDTSLDRVNLALDSAARQYSDAEQANLSLFRV</sequence>
<reference evidence="2 3" key="1">
    <citation type="submission" date="2019-08" db="EMBL/GenBank/DDBJ databases">
        <authorList>
            <person name="Dong K."/>
        </authorList>
    </citation>
    <scope>NUCLEOTIDE SEQUENCE [LARGE SCALE GENOMIC DNA]</scope>
    <source>
        <strain evidence="2 3">M4-8</strain>
    </source>
</reference>
<dbReference type="Proteomes" id="UP000321196">
    <property type="component" value="Unassembled WGS sequence"/>
</dbReference>
<evidence type="ECO:0000256" key="1">
    <source>
        <dbReference type="RuleBase" id="RU362001"/>
    </source>
</evidence>
<evidence type="ECO:0000313" key="3">
    <source>
        <dbReference type="Proteomes" id="UP000321196"/>
    </source>
</evidence>
<dbReference type="RefSeq" id="WP_147825588.1">
    <property type="nucleotide sequence ID" value="NZ_BAAARG010000002.1"/>
</dbReference>